<dbReference type="InParanoid" id="A0A098DF22"/>
<evidence type="ECO:0000313" key="1">
    <source>
        <dbReference type="EMBL" id="CEF77040.1"/>
    </source>
</evidence>
<protein>
    <submittedName>
        <fullName evidence="1">Chromosome 2, complete genome</fullName>
    </submittedName>
</protein>
<dbReference type="EnsemblFungi" id="CEF77040">
    <property type="protein sequence ID" value="CEF77040"/>
    <property type="gene ID" value="FGRRES_15503"/>
</dbReference>
<organism evidence="1 3">
    <name type="scientific">Gibberella zeae (strain ATCC MYA-4620 / CBS 123657 / FGSC 9075 / NRRL 31084 / PH-1)</name>
    <name type="common">Wheat head blight fungus</name>
    <name type="synonym">Fusarium graminearum</name>
    <dbReference type="NCBI Taxonomy" id="229533"/>
    <lineage>
        <taxon>Eukaryota</taxon>
        <taxon>Fungi</taxon>
        <taxon>Dikarya</taxon>
        <taxon>Ascomycota</taxon>
        <taxon>Pezizomycotina</taxon>
        <taxon>Sordariomycetes</taxon>
        <taxon>Hypocreomycetidae</taxon>
        <taxon>Hypocreales</taxon>
        <taxon>Nectriaceae</taxon>
        <taxon>Fusarium</taxon>
    </lineage>
</organism>
<reference evidence="1 3" key="3">
    <citation type="journal article" date="2015" name="BMC Genomics">
        <title>The completed genome sequence of the pathogenic ascomycete fungus Fusarium graminearum.</title>
        <authorList>
            <person name="King R."/>
            <person name="Urban M."/>
            <person name="Hammond-Kosack M.C."/>
            <person name="Hassani-Pak K."/>
            <person name="Hammond-Kosack K.E."/>
        </authorList>
    </citation>
    <scope>NUCLEOTIDE SEQUENCE [LARGE SCALE GENOMIC DNA]</scope>
    <source>
        <strain evidence="3">ATCC MYA-4620 / CBS 123657 / FGSC 9075 / NRRL 31084 / PH-1</strain>
        <strain evidence="1">PH-1</strain>
    </source>
</reference>
<evidence type="ECO:0000313" key="2">
    <source>
        <dbReference type="EnsemblFungi" id="CEF77040"/>
    </source>
</evidence>
<accession>A0A0E0S0L5</accession>
<dbReference type="VEuPathDB" id="FungiDB:FGRAMPH1_01G10475"/>
<dbReference type="AlphaFoldDB" id="A0A098DF22"/>
<gene>
    <name evidence="1" type="ORF">FGRAMPH1_01T10475</name>
</gene>
<sequence length="67" mass="7822">MDGWIAAYEESYFDIWYLPMEYQCRRLPCWLLANLFKGFSIDTELKLSGITTGEASIMESRIPAYDT</sequence>
<dbReference type="EMBL" id="HG970333">
    <property type="protein sequence ID" value="CEF77040.1"/>
    <property type="molecule type" value="Genomic_DNA"/>
</dbReference>
<evidence type="ECO:0000313" key="3">
    <source>
        <dbReference type="Proteomes" id="UP000070720"/>
    </source>
</evidence>
<accession>A0A098DF22</accession>
<name>A0A098DF22_GIBZE</name>
<reference evidence="2" key="4">
    <citation type="submission" date="2017-01" db="UniProtKB">
        <authorList>
            <consortium name="EnsemblFungi"/>
        </authorList>
    </citation>
    <scope>IDENTIFICATION</scope>
    <source>
        <strain evidence="2">PH-1 / ATCC MYA-4620 / FGSC 9075 / NRRL 31084</strain>
    </source>
</reference>
<keyword evidence="3" id="KW-1185">Reference proteome</keyword>
<proteinExistence type="predicted"/>
<dbReference type="Proteomes" id="UP000070720">
    <property type="component" value="Chromosome 2"/>
</dbReference>
<reference evidence="2 3" key="2">
    <citation type="journal article" date="2010" name="Nature">
        <title>Comparative genomics reveals mobile pathogenicity chromosomes in Fusarium.</title>
        <authorList>
            <person name="Ma L.J."/>
            <person name="van der Does H.C."/>
            <person name="Borkovich K.A."/>
            <person name="Coleman J.J."/>
            <person name="Daboussi M.J."/>
            <person name="Di Pietro A."/>
            <person name="Dufresne M."/>
            <person name="Freitag M."/>
            <person name="Grabherr M."/>
            <person name="Henrissat B."/>
            <person name="Houterman P.M."/>
            <person name="Kang S."/>
            <person name="Shim W.B."/>
            <person name="Woloshuk C."/>
            <person name="Xie X."/>
            <person name="Xu J.R."/>
            <person name="Antoniw J."/>
            <person name="Baker S.E."/>
            <person name="Bluhm B.H."/>
            <person name="Breakspear A."/>
            <person name="Brown D.W."/>
            <person name="Butchko R.A."/>
            <person name="Chapman S."/>
            <person name="Coulson R."/>
            <person name="Coutinho P.M."/>
            <person name="Danchin E.G."/>
            <person name="Diener A."/>
            <person name="Gale L.R."/>
            <person name="Gardiner D.M."/>
            <person name="Goff S."/>
            <person name="Hammond-Kosack K.E."/>
            <person name="Hilburn K."/>
            <person name="Hua-Van A."/>
            <person name="Jonkers W."/>
            <person name="Kazan K."/>
            <person name="Kodira C.D."/>
            <person name="Koehrsen M."/>
            <person name="Kumar L."/>
            <person name="Lee Y.H."/>
            <person name="Li L."/>
            <person name="Manners J.M."/>
            <person name="Miranda-Saavedra D."/>
            <person name="Mukherjee M."/>
            <person name="Park G."/>
            <person name="Park J."/>
            <person name="Park S.Y."/>
            <person name="Proctor R.H."/>
            <person name="Regev A."/>
            <person name="Ruiz-Roldan M.C."/>
            <person name="Sain D."/>
            <person name="Sakthikumar S."/>
            <person name="Sykes S."/>
            <person name="Schwartz D.C."/>
            <person name="Turgeon B.G."/>
            <person name="Wapinski I."/>
            <person name="Yoder O."/>
            <person name="Young S."/>
            <person name="Zeng Q."/>
            <person name="Zhou S."/>
            <person name="Galagan J."/>
            <person name="Cuomo C.A."/>
            <person name="Kistler H.C."/>
            <person name="Rep M."/>
        </authorList>
    </citation>
    <scope>GENOME REANNOTATION</scope>
    <source>
        <strain evidence="3">ATCC MYA-4620 / CBS 123657 / FGSC 9075 / NRRL 31084 / PH-1</strain>
        <strain evidence="2">PH-1 / ATCC MYA-4620 / FGSC 9075 / NRRL 31084</strain>
    </source>
</reference>
<reference evidence="2 3" key="1">
    <citation type="journal article" date="2007" name="Science">
        <title>The Fusarium graminearum genome reveals a link between localized polymorphism and pathogen specialization.</title>
        <authorList>
            <person name="Cuomo C.A."/>
            <person name="Gueldener U."/>
            <person name="Xu J.-R."/>
            <person name="Trail F."/>
            <person name="Turgeon B.G."/>
            <person name="Di Pietro A."/>
            <person name="Walton J.D."/>
            <person name="Ma L.-J."/>
            <person name="Baker S.E."/>
            <person name="Rep M."/>
            <person name="Adam G."/>
            <person name="Antoniw J."/>
            <person name="Baldwin T."/>
            <person name="Calvo S.E."/>
            <person name="Chang Y.-L."/>
            <person name="DeCaprio D."/>
            <person name="Gale L.R."/>
            <person name="Gnerre S."/>
            <person name="Goswami R.S."/>
            <person name="Hammond-Kosack K."/>
            <person name="Harris L.J."/>
            <person name="Hilburn K."/>
            <person name="Kennell J.C."/>
            <person name="Kroken S."/>
            <person name="Magnuson J.K."/>
            <person name="Mannhaupt G."/>
            <person name="Mauceli E.W."/>
            <person name="Mewes H.-W."/>
            <person name="Mitterbauer R."/>
            <person name="Muehlbauer G."/>
            <person name="Muensterkoetter M."/>
            <person name="Nelson D."/>
            <person name="O'Donnell K."/>
            <person name="Ouellet T."/>
            <person name="Qi W."/>
            <person name="Quesneville H."/>
            <person name="Roncero M.I.G."/>
            <person name="Seong K.-Y."/>
            <person name="Tetko I.V."/>
            <person name="Urban M."/>
            <person name="Waalwijk C."/>
            <person name="Ward T.J."/>
            <person name="Yao J."/>
            <person name="Birren B.W."/>
            <person name="Kistler H.C."/>
        </authorList>
    </citation>
    <scope>NUCLEOTIDE SEQUENCE [LARGE SCALE GENOMIC DNA]</scope>
    <source>
        <strain evidence="3">ATCC MYA-4620 / CBS 123657 / FGSC 9075 / NRRL 31084 / PH-1</strain>
        <strain evidence="2">PH-1 / ATCC MYA-4620 / FGSC 9075 / NRRL 31084</strain>
    </source>
</reference>